<gene>
    <name evidence="1" type="ORF">ceV_175</name>
</gene>
<protein>
    <submittedName>
        <fullName evidence="1">Uncharacterized protein</fullName>
    </submittedName>
</protein>
<reference evidence="1 2" key="1">
    <citation type="journal article" date="2015" name="Genome Announc.">
        <title>The 474-Kilobase-Pair Complete Genome Sequence of CeV-01B, a Virus Infecting Haptolina (Chrysochromulina) ericina (Prymnesiophyceae).</title>
        <authorList>
            <person name="Gallot-Lavallee L."/>
            <person name="Pagarete A."/>
            <person name="Legendre M."/>
            <person name="Santini S."/>
            <person name="Sandaa R.A."/>
            <person name="Himmelbauer H."/>
            <person name="Ogata H."/>
            <person name="Bratbak G."/>
            <person name="Claverie J.M."/>
        </authorList>
    </citation>
    <scope>NUCLEOTIDE SEQUENCE [LARGE SCALE GENOMIC DNA]</scope>
    <source>
        <strain evidence="1">CeV-01B</strain>
    </source>
</reference>
<dbReference type="KEGG" id="vg:26049042"/>
<evidence type="ECO:0000313" key="2">
    <source>
        <dbReference type="Proteomes" id="UP000203826"/>
    </source>
</evidence>
<proteinExistence type="predicted"/>
<accession>A0A0N7G7L0</accession>
<sequence>MHNIVNHHNHPSITTYPTNLTEGCVNPLRRTSYKKLININSRFRDNYTTTPASDFYFNFPEPIDNIVSMKLNRIILPKFIYTINHKTGSNNFTIYIKYENGGHDKETNNRICIQSGSYSGEQMKKILNDELKQVLPSVLLDLIHVKYEPTTGKIYFEITWTISTVPHVTIDKIKFCFDYIEPCQATSKSDCSGVPCSSFLSNCCINNGNNTSNFCQNDEIYSHVGSNVYKDQLTLGWILGFRGDYKYNTPKVATTNPTIGKFFTGNLNNSQGLSRKQLRELNTIRPRRARLTEIKDNGMQYLENTYNCCDPSGRMFEPQDISFCYTLLNDSKTKITNFGGESIYDPLGNRYFLLSINDHQNHHNRNLISPMQKETLTDGNILAKVYGACGGECCYDNEERIYFGPTNISRLNIRLLDEFGRVVDLNNGDYSFTLEVEILYDL</sequence>
<dbReference type="EMBL" id="KT820662">
    <property type="protein sequence ID" value="ALH23081.1"/>
    <property type="molecule type" value="Genomic_DNA"/>
</dbReference>
<name>A0A0N7G7L0_9VIRU</name>
<dbReference type="Proteomes" id="UP000203826">
    <property type="component" value="Segment"/>
</dbReference>
<keyword evidence="2" id="KW-1185">Reference proteome</keyword>
<organism evidence="1 2">
    <name type="scientific">Chrysochromulina ericina virus CeV-01B</name>
    <dbReference type="NCBI Taxonomy" id="3070830"/>
    <lineage>
        <taxon>Viruses</taxon>
        <taxon>Varidnaviria</taxon>
        <taxon>Bamfordvirae</taxon>
        <taxon>Nucleocytoviricota</taxon>
        <taxon>Megaviricetes</taxon>
        <taxon>Imitervirales</taxon>
        <taxon>Mesomimiviridae</taxon>
        <taxon>Tethysvirus</taxon>
        <taxon>Tethysvirus raunefjordenense</taxon>
    </lineage>
</organism>
<evidence type="ECO:0000313" key="1">
    <source>
        <dbReference type="EMBL" id="ALH23081.1"/>
    </source>
</evidence>